<keyword evidence="19" id="KW-0472">Membrane</keyword>
<evidence type="ECO:0000256" key="18">
    <source>
        <dbReference type="ARBA" id="ARBA00030800"/>
    </source>
</evidence>
<name>A0ABT8ETA8_9ACTN</name>
<feature type="transmembrane region" description="Helical" evidence="19">
    <location>
        <begin position="134"/>
        <end position="154"/>
    </location>
</feature>
<dbReference type="SMART" id="SM00387">
    <property type="entry name" value="HATPase_c"/>
    <property type="match status" value="1"/>
</dbReference>
<dbReference type="Pfam" id="PF23539">
    <property type="entry name" value="DUF7134"/>
    <property type="match status" value="1"/>
</dbReference>
<keyword evidence="7" id="KW-0963">Cytoplasm</keyword>
<comment type="subcellular location">
    <subcellularLocation>
        <location evidence="3">Cytoplasm</location>
    </subcellularLocation>
</comment>
<evidence type="ECO:0000256" key="4">
    <source>
        <dbReference type="ARBA" id="ARBA00012438"/>
    </source>
</evidence>
<feature type="transmembrane region" description="Helical" evidence="19">
    <location>
        <begin position="64"/>
        <end position="82"/>
    </location>
</feature>
<evidence type="ECO:0000256" key="7">
    <source>
        <dbReference type="ARBA" id="ARBA00022490"/>
    </source>
</evidence>
<dbReference type="PRINTS" id="PR00344">
    <property type="entry name" value="BCTRLSENSOR"/>
</dbReference>
<evidence type="ECO:0000256" key="11">
    <source>
        <dbReference type="ARBA" id="ARBA00022741"/>
    </source>
</evidence>
<accession>A0ABT8ETA8</accession>
<evidence type="ECO:0000256" key="5">
    <source>
        <dbReference type="ARBA" id="ARBA00017322"/>
    </source>
</evidence>
<feature type="domain" description="Histidine kinase" evidence="20">
    <location>
        <begin position="310"/>
        <end position="398"/>
    </location>
</feature>
<dbReference type="CDD" id="cd16917">
    <property type="entry name" value="HATPase_UhpB-NarQ-NarX-like"/>
    <property type="match status" value="1"/>
</dbReference>
<dbReference type="InterPro" id="IPR003594">
    <property type="entry name" value="HATPase_dom"/>
</dbReference>
<reference evidence="21" key="1">
    <citation type="submission" date="2023-06" db="EMBL/GenBank/DDBJ databases">
        <title>Draft genome sequence of Nocardioides sp. SOB72.</title>
        <authorList>
            <person name="Zhang G."/>
        </authorList>
    </citation>
    <scope>NUCLEOTIDE SEQUENCE</scope>
    <source>
        <strain evidence="21">SOB72</strain>
    </source>
</reference>
<keyword evidence="19" id="KW-1133">Transmembrane helix</keyword>
<keyword evidence="13" id="KW-0067">ATP-binding</keyword>
<dbReference type="PANTHER" id="PTHR24421:SF10">
    <property type="entry name" value="NITRATE_NITRITE SENSOR PROTEIN NARQ"/>
    <property type="match status" value="1"/>
</dbReference>
<dbReference type="RefSeq" id="WP_300960288.1">
    <property type="nucleotide sequence ID" value="NZ_JAUHJR010000002.1"/>
</dbReference>
<dbReference type="InterPro" id="IPR004358">
    <property type="entry name" value="Sig_transdc_His_kin-like_C"/>
</dbReference>
<keyword evidence="16" id="KW-0411">Iron-sulfur</keyword>
<evidence type="ECO:0000256" key="3">
    <source>
        <dbReference type="ARBA" id="ARBA00004496"/>
    </source>
</evidence>
<dbReference type="InterPro" id="IPR036890">
    <property type="entry name" value="HATPase_C_sf"/>
</dbReference>
<dbReference type="InterPro" id="IPR011712">
    <property type="entry name" value="Sig_transdc_His_kin_sub3_dim/P"/>
</dbReference>
<protein>
    <recommendedName>
        <fullName evidence="5">Oxygen sensor histidine kinase NreB</fullName>
        <ecNumber evidence="4">2.7.13.3</ecNumber>
    </recommendedName>
    <alternativeName>
        <fullName evidence="18">Nitrogen regulation protein B</fullName>
    </alternativeName>
</protein>
<dbReference type="PROSITE" id="PS50109">
    <property type="entry name" value="HIS_KIN"/>
    <property type="match status" value="1"/>
</dbReference>
<comment type="catalytic activity">
    <reaction evidence="1">
        <text>ATP + protein L-histidine = ADP + protein N-phospho-L-histidine.</text>
        <dbReference type="EC" id="2.7.13.3"/>
    </reaction>
</comment>
<dbReference type="InterPro" id="IPR005467">
    <property type="entry name" value="His_kinase_dom"/>
</dbReference>
<dbReference type="PANTHER" id="PTHR24421">
    <property type="entry name" value="NITRATE/NITRITE SENSOR PROTEIN NARX-RELATED"/>
    <property type="match status" value="1"/>
</dbReference>
<keyword evidence="19" id="KW-0812">Transmembrane</keyword>
<dbReference type="GO" id="GO:0016301">
    <property type="term" value="F:kinase activity"/>
    <property type="evidence" value="ECO:0007669"/>
    <property type="project" value="UniProtKB-KW"/>
</dbReference>
<evidence type="ECO:0000259" key="20">
    <source>
        <dbReference type="PROSITE" id="PS50109"/>
    </source>
</evidence>
<evidence type="ECO:0000256" key="19">
    <source>
        <dbReference type="SAM" id="Phobius"/>
    </source>
</evidence>
<keyword evidence="10" id="KW-0479">Metal-binding</keyword>
<dbReference type="Gene3D" id="1.20.5.1930">
    <property type="match status" value="1"/>
</dbReference>
<keyword evidence="9" id="KW-0808">Transferase</keyword>
<evidence type="ECO:0000256" key="16">
    <source>
        <dbReference type="ARBA" id="ARBA00023014"/>
    </source>
</evidence>
<evidence type="ECO:0000256" key="14">
    <source>
        <dbReference type="ARBA" id="ARBA00023004"/>
    </source>
</evidence>
<dbReference type="EMBL" id="JAUHJR010000002">
    <property type="protein sequence ID" value="MDN4161397.1"/>
    <property type="molecule type" value="Genomic_DNA"/>
</dbReference>
<keyword evidence="6" id="KW-0004">4Fe-4S</keyword>
<keyword evidence="8" id="KW-0597">Phosphoprotein</keyword>
<dbReference type="InterPro" id="IPR050482">
    <property type="entry name" value="Sensor_HK_TwoCompSys"/>
</dbReference>
<evidence type="ECO:0000313" key="22">
    <source>
        <dbReference type="Proteomes" id="UP001168537"/>
    </source>
</evidence>
<proteinExistence type="predicted"/>
<evidence type="ECO:0000256" key="12">
    <source>
        <dbReference type="ARBA" id="ARBA00022777"/>
    </source>
</evidence>
<gene>
    <name evidence="21" type="ORF">QWY29_08545</name>
</gene>
<keyword evidence="22" id="KW-1185">Reference proteome</keyword>
<evidence type="ECO:0000256" key="17">
    <source>
        <dbReference type="ARBA" id="ARBA00024827"/>
    </source>
</evidence>
<evidence type="ECO:0000256" key="15">
    <source>
        <dbReference type="ARBA" id="ARBA00023012"/>
    </source>
</evidence>
<evidence type="ECO:0000256" key="10">
    <source>
        <dbReference type="ARBA" id="ARBA00022723"/>
    </source>
</evidence>
<dbReference type="SUPFAM" id="SSF55874">
    <property type="entry name" value="ATPase domain of HSP90 chaperone/DNA topoisomerase II/histidine kinase"/>
    <property type="match status" value="1"/>
</dbReference>
<comment type="function">
    <text evidence="17">Member of the two-component regulatory system NreB/NreC involved in the control of dissimilatory nitrate/nitrite reduction in response to oxygen. NreB functions as a direct oxygen sensor histidine kinase which is autophosphorylated, in the absence of oxygen, probably at the conserved histidine residue, and transfers its phosphate group probably to a conserved aspartate residue of NreC. NreB/NreC activates the expression of the nitrate (narGHJI) and nitrite (nir) reductase operons, as well as the putative nitrate transporter gene narT.</text>
</comment>
<keyword evidence="11" id="KW-0547">Nucleotide-binding</keyword>
<evidence type="ECO:0000256" key="2">
    <source>
        <dbReference type="ARBA" id="ARBA00001966"/>
    </source>
</evidence>
<keyword evidence="14" id="KW-0408">Iron</keyword>
<dbReference type="Pfam" id="PF07730">
    <property type="entry name" value="HisKA_3"/>
    <property type="match status" value="1"/>
</dbReference>
<feature type="transmembrane region" description="Helical" evidence="19">
    <location>
        <begin position="25"/>
        <end position="52"/>
    </location>
</feature>
<dbReference type="EC" id="2.7.13.3" evidence="4"/>
<dbReference type="Gene3D" id="3.30.565.10">
    <property type="entry name" value="Histidine kinase-like ATPase, C-terminal domain"/>
    <property type="match status" value="1"/>
</dbReference>
<evidence type="ECO:0000256" key="13">
    <source>
        <dbReference type="ARBA" id="ARBA00022840"/>
    </source>
</evidence>
<evidence type="ECO:0000256" key="9">
    <source>
        <dbReference type="ARBA" id="ARBA00022679"/>
    </source>
</evidence>
<dbReference type="Pfam" id="PF02518">
    <property type="entry name" value="HATPase_c"/>
    <property type="match status" value="1"/>
</dbReference>
<comment type="caution">
    <text evidence="21">The sequence shown here is derived from an EMBL/GenBank/DDBJ whole genome shotgun (WGS) entry which is preliminary data.</text>
</comment>
<evidence type="ECO:0000256" key="8">
    <source>
        <dbReference type="ARBA" id="ARBA00022553"/>
    </source>
</evidence>
<dbReference type="InterPro" id="IPR055558">
    <property type="entry name" value="DUF7134"/>
</dbReference>
<keyword evidence="15" id="KW-0902">Two-component regulatory system</keyword>
<dbReference type="Proteomes" id="UP001168537">
    <property type="component" value="Unassembled WGS sequence"/>
</dbReference>
<evidence type="ECO:0000313" key="21">
    <source>
        <dbReference type="EMBL" id="MDN4161397.1"/>
    </source>
</evidence>
<organism evidence="21 22">
    <name type="scientific">Nocardioides abyssi</name>
    <dbReference type="NCBI Taxonomy" id="3058370"/>
    <lineage>
        <taxon>Bacteria</taxon>
        <taxon>Bacillati</taxon>
        <taxon>Actinomycetota</taxon>
        <taxon>Actinomycetes</taxon>
        <taxon>Propionibacteriales</taxon>
        <taxon>Nocardioidaceae</taxon>
        <taxon>Nocardioides</taxon>
    </lineage>
</organism>
<evidence type="ECO:0000256" key="6">
    <source>
        <dbReference type="ARBA" id="ARBA00022485"/>
    </source>
</evidence>
<keyword evidence="12 21" id="KW-0418">Kinase</keyword>
<evidence type="ECO:0000256" key="1">
    <source>
        <dbReference type="ARBA" id="ARBA00000085"/>
    </source>
</evidence>
<comment type="cofactor">
    <cofactor evidence="2">
        <name>[4Fe-4S] cluster</name>
        <dbReference type="ChEBI" id="CHEBI:49883"/>
    </cofactor>
</comment>
<sequence length="398" mass="41692">MTAPNPTLVRRPPRLGPRGRRWFDALLVAALLLPLLPLGFSLGLVAVGISLIEVGPLLWRRRHAVAVFWAVTAAHAMQVVLIDEPTLGQAAWPVAVYSVARRAPAPHGWAALAVSAVAALTASWDWSLGSPDPFLTLLSNALLLGAVAATGWALGTLGRTREAYVDALVERSERVEREAAQQVALAAADERARIAREMHDVVAHGLSVIVVQADGARYAARTDPDVAARTLETVASTGREALTEMRRMLGLLRAEDGDGSAPALRPQPGLADLDALVAEARTAGVTVDADLPDPAEVGDVPDGVALTAYRVVQEALTNVRKHAGPDVVVRVAVAVARQGRTRVVELRVEDDGRGAAAADDGHGLGLLGMRERVSVHGGTVEAGPRPGGGFAVSARIPA</sequence>